<gene>
    <name evidence="1" type="ORF">CYMTET_3534</name>
</gene>
<dbReference type="EMBL" id="LGRX02000272">
    <property type="protein sequence ID" value="KAK3289007.1"/>
    <property type="molecule type" value="Genomic_DNA"/>
</dbReference>
<protein>
    <submittedName>
        <fullName evidence="1">Uncharacterized protein</fullName>
    </submittedName>
</protein>
<reference evidence="1 2" key="1">
    <citation type="journal article" date="2015" name="Genome Biol. Evol.">
        <title>Comparative Genomics of a Bacterivorous Green Alga Reveals Evolutionary Causalities and Consequences of Phago-Mixotrophic Mode of Nutrition.</title>
        <authorList>
            <person name="Burns J.A."/>
            <person name="Paasch A."/>
            <person name="Narechania A."/>
            <person name="Kim E."/>
        </authorList>
    </citation>
    <scope>NUCLEOTIDE SEQUENCE [LARGE SCALE GENOMIC DNA]</scope>
    <source>
        <strain evidence="1 2">PLY_AMNH</strain>
    </source>
</reference>
<evidence type="ECO:0000313" key="1">
    <source>
        <dbReference type="EMBL" id="KAK3289007.1"/>
    </source>
</evidence>
<dbReference type="AlphaFoldDB" id="A0AAE0LKZ0"/>
<sequence>MENCKTLTVSASPINFPLSERHSISTRLRLRMAEELQKVLMEESEPRAAAAKDGLLRPFLLIVSMPPMERVTFGKLLGIDLTKEQGVMGNAHAEALCLLNKNKKGLTSLANTGMSSLAGINTPWIPILLRVLAHRKVDVGDLKNLDPVNFTLPGAAKKKAYTDSVEKGNLSSSEELKTLEEHLMRVILTSQQGFLTPEQQEAVTKLLERPEVQDMESKLAPKGLQFMAPYLITLIYLTSGITPEDVESLEEALADTDINAKSDEATKAKKKENMKALGTKVLTNVAPVQILNVVCPPLGMAYLAKNISCGIGSGVFGLGTNVKALSDPVEMLMTHRLMLLMNGVDIDQFH</sequence>
<dbReference type="Proteomes" id="UP001190700">
    <property type="component" value="Unassembled WGS sequence"/>
</dbReference>
<accession>A0AAE0LKZ0</accession>
<organism evidence="1 2">
    <name type="scientific">Cymbomonas tetramitiformis</name>
    <dbReference type="NCBI Taxonomy" id="36881"/>
    <lineage>
        <taxon>Eukaryota</taxon>
        <taxon>Viridiplantae</taxon>
        <taxon>Chlorophyta</taxon>
        <taxon>Pyramimonadophyceae</taxon>
        <taxon>Pyramimonadales</taxon>
        <taxon>Pyramimonadaceae</taxon>
        <taxon>Cymbomonas</taxon>
    </lineage>
</organism>
<comment type="caution">
    <text evidence="1">The sequence shown here is derived from an EMBL/GenBank/DDBJ whole genome shotgun (WGS) entry which is preliminary data.</text>
</comment>
<keyword evidence="2" id="KW-1185">Reference proteome</keyword>
<proteinExistence type="predicted"/>
<name>A0AAE0LKZ0_9CHLO</name>
<evidence type="ECO:0000313" key="2">
    <source>
        <dbReference type="Proteomes" id="UP001190700"/>
    </source>
</evidence>